<organism evidence="2 3">
    <name type="scientific">Sutcliffiella horikoshii</name>
    <dbReference type="NCBI Taxonomy" id="79883"/>
    <lineage>
        <taxon>Bacteria</taxon>
        <taxon>Bacillati</taxon>
        <taxon>Bacillota</taxon>
        <taxon>Bacilli</taxon>
        <taxon>Bacillales</taxon>
        <taxon>Bacillaceae</taxon>
        <taxon>Sutcliffiella</taxon>
    </lineage>
</organism>
<keyword evidence="1" id="KW-0472">Membrane</keyword>
<keyword evidence="1" id="KW-1133">Transmembrane helix</keyword>
<dbReference type="RefSeq" id="WP_010194306.1">
    <property type="nucleotide sequence ID" value="NZ_JBNIKO010000009.1"/>
</dbReference>
<evidence type="ECO:0000313" key="2">
    <source>
        <dbReference type="EMBL" id="ART76992.1"/>
    </source>
</evidence>
<gene>
    <name evidence="2" type="ORF">B4U37_13470</name>
</gene>
<proteinExistence type="predicted"/>
<keyword evidence="3" id="KW-1185">Reference proteome</keyword>
<name>A0ABN4ZF26_9BACI</name>
<evidence type="ECO:0000256" key="1">
    <source>
        <dbReference type="SAM" id="Phobius"/>
    </source>
</evidence>
<accession>A0ABN4ZF26</accession>
<feature type="transmembrane region" description="Helical" evidence="1">
    <location>
        <begin position="14"/>
        <end position="35"/>
    </location>
</feature>
<reference evidence="2 3" key="1">
    <citation type="submission" date="2017-04" db="EMBL/GenBank/DDBJ databases">
        <title>Complete Genome Sequence of the Bacillus horikoshii 20a strain from Cuatro Cienegas, Coahuila, Mexico.</title>
        <authorList>
            <person name="Zarza E."/>
            <person name="Alcaraz L.D."/>
            <person name="Aguilar-Salinas B."/>
            <person name="Islas A."/>
            <person name="Olmedo-Alvarez G."/>
        </authorList>
    </citation>
    <scope>NUCLEOTIDE SEQUENCE [LARGE SCALE GENOMIC DNA]</scope>
    <source>
        <strain evidence="2 3">20a</strain>
    </source>
</reference>
<protein>
    <submittedName>
        <fullName evidence="2">Uncharacterized protein</fullName>
    </submittedName>
</protein>
<dbReference type="Proteomes" id="UP000195573">
    <property type="component" value="Chromosome"/>
</dbReference>
<sequence length="60" mass="7074">MNQKTEFQKSMETYAFLIAITGFFLTSIVVAALVTDQDIFSMLPRFSWDMINTWDEIFNR</sequence>
<keyword evidence="1" id="KW-0812">Transmembrane</keyword>
<evidence type="ECO:0000313" key="3">
    <source>
        <dbReference type="Proteomes" id="UP000195573"/>
    </source>
</evidence>
<dbReference type="EMBL" id="CP020880">
    <property type="protein sequence ID" value="ART76992.1"/>
    <property type="molecule type" value="Genomic_DNA"/>
</dbReference>